<accession>A0A6J4K250</accession>
<dbReference type="EMBL" id="CADCTC010000259">
    <property type="protein sequence ID" value="CAA9293463.1"/>
    <property type="molecule type" value="Genomic_DNA"/>
</dbReference>
<keyword evidence="1" id="KW-0812">Transmembrane</keyword>
<keyword evidence="1" id="KW-1133">Transmembrane helix</keyword>
<sequence>MGEFLAHSGMVLPVTLFLGVILIVTLALVTRRGA</sequence>
<feature type="transmembrane region" description="Helical" evidence="1">
    <location>
        <begin position="6"/>
        <end position="29"/>
    </location>
</feature>
<reference evidence="2" key="1">
    <citation type="submission" date="2020-02" db="EMBL/GenBank/DDBJ databases">
        <authorList>
            <person name="Meier V. D."/>
        </authorList>
    </citation>
    <scope>NUCLEOTIDE SEQUENCE</scope>
    <source>
        <strain evidence="2">AVDCRST_MAG77</strain>
    </source>
</reference>
<protein>
    <submittedName>
        <fullName evidence="2">Uncharacterized protein</fullName>
    </submittedName>
</protein>
<evidence type="ECO:0000313" key="2">
    <source>
        <dbReference type="EMBL" id="CAA9293463.1"/>
    </source>
</evidence>
<organism evidence="2">
    <name type="scientific">uncultured Chloroflexota bacterium</name>
    <dbReference type="NCBI Taxonomy" id="166587"/>
    <lineage>
        <taxon>Bacteria</taxon>
        <taxon>Bacillati</taxon>
        <taxon>Chloroflexota</taxon>
        <taxon>environmental samples</taxon>
    </lineage>
</organism>
<proteinExistence type="predicted"/>
<dbReference type="AlphaFoldDB" id="A0A6J4K250"/>
<keyword evidence="1" id="KW-0472">Membrane</keyword>
<name>A0A6J4K250_9CHLR</name>
<evidence type="ECO:0000256" key="1">
    <source>
        <dbReference type="SAM" id="Phobius"/>
    </source>
</evidence>
<gene>
    <name evidence="2" type="ORF">AVDCRST_MAG77-4964</name>
</gene>